<evidence type="ECO:0000256" key="2">
    <source>
        <dbReference type="ARBA" id="ARBA00022527"/>
    </source>
</evidence>
<name>F0MBV9_PSEPM</name>
<dbReference type="PROSITE" id="PS00108">
    <property type="entry name" value="PROTEIN_KINASE_ST"/>
    <property type="match status" value="1"/>
</dbReference>
<dbReference type="InterPro" id="IPR011009">
    <property type="entry name" value="Kinase-like_dom_sf"/>
</dbReference>
<dbReference type="PROSITE" id="PS00107">
    <property type="entry name" value="PROTEIN_KINASE_ATP"/>
    <property type="match status" value="1"/>
</dbReference>
<organism evidence="11 12">
    <name type="scientific">Pseudarthrobacter phenanthrenivorans (strain DSM 18606 / JCM 16027 / LMG 23796 / Sphe3)</name>
    <name type="common">Arthrobacter phenanthrenivorans</name>
    <dbReference type="NCBI Taxonomy" id="930171"/>
    <lineage>
        <taxon>Bacteria</taxon>
        <taxon>Bacillati</taxon>
        <taxon>Actinomycetota</taxon>
        <taxon>Actinomycetes</taxon>
        <taxon>Micrococcales</taxon>
        <taxon>Micrococcaceae</taxon>
        <taxon>Pseudarthrobacter</taxon>
    </lineage>
</organism>
<feature type="domain" description="Protein kinase" evidence="10">
    <location>
        <begin position="18"/>
        <end position="275"/>
    </location>
</feature>
<dbReference type="EMBL" id="CP002379">
    <property type="protein sequence ID" value="ADX74100.1"/>
    <property type="molecule type" value="Genomic_DNA"/>
</dbReference>
<feature type="region of interest" description="Disordered" evidence="8">
    <location>
        <begin position="350"/>
        <end position="369"/>
    </location>
</feature>
<evidence type="ECO:0000256" key="1">
    <source>
        <dbReference type="ARBA" id="ARBA00012513"/>
    </source>
</evidence>
<keyword evidence="2" id="KW-0723">Serine/threonine-protein kinase</keyword>
<dbReference type="PANTHER" id="PTHR43289:SF6">
    <property type="entry name" value="SERINE_THREONINE-PROTEIN KINASE NEKL-3"/>
    <property type="match status" value="1"/>
</dbReference>
<feature type="binding site" evidence="7">
    <location>
        <position position="47"/>
    </location>
    <ligand>
        <name>ATP</name>
        <dbReference type="ChEBI" id="CHEBI:30616"/>
    </ligand>
</feature>
<sequence length="432" mass="44629" precursor="true">MTEETQTGMDGTILGGRYRVGGVLGHGGMGSVYRGTDLVLDREVALKVFRPDVTDQEELGRQQSEARMLAGLNHPGLVTLYDTGTMAAGPREVPFLVMELVSGTDLRRHLAGAPLPPAEVARLGSGLAEALHYIHQQGVVHRDIKPANILLARYAADAPMRAKLADFGIARMLDGVRVTATNMVPGTAAYLSPEQASGGQVGPPADVYSLGLVLLEALTGAVAFPGPPLEAAVARLSRSPQIPATLGEQWAALLAAMTARQPQDRPSAAQVAAALAGAGDWKAAPGHQGGTSATEALPQPTRVLAAGTPESGLPPAPAGGQTRRLPALSGSEVTNATSWQPAQPVVAPDIPAHEPSSAQPAPTAGRGAKKRGITIGRRAWILAAVAVLVVILAAVLLTSTRQPAPAPVETPQPVITGPLGEHFKELEESLTP</sequence>
<keyword evidence="9" id="KW-1133">Transmembrane helix</keyword>
<keyword evidence="4 7" id="KW-0547">Nucleotide-binding</keyword>
<evidence type="ECO:0000259" key="10">
    <source>
        <dbReference type="PROSITE" id="PS50011"/>
    </source>
</evidence>
<dbReference type="InterPro" id="IPR008271">
    <property type="entry name" value="Ser/Thr_kinase_AS"/>
</dbReference>
<dbReference type="GO" id="GO:0005524">
    <property type="term" value="F:ATP binding"/>
    <property type="evidence" value="ECO:0007669"/>
    <property type="project" value="UniProtKB-UniRule"/>
</dbReference>
<evidence type="ECO:0000256" key="8">
    <source>
        <dbReference type="SAM" id="MobiDB-lite"/>
    </source>
</evidence>
<protein>
    <recommendedName>
        <fullName evidence="1">non-specific serine/threonine protein kinase</fullName>
        <ecNumber evidence="1">2.7.11.1</ecNumber>
    </recommendedName>
</protein>
<evidence type="ECO:0000256" key="9">
    <source>
        <dbReference type="SAM" id="Phobius"/>
    </source>
</evidence>
<evidence type="ECO:0000313" key="12">
    <source>
        <dbReference type="Proteomes" id="UP000008639"/>
    </source>
</evidence>
<dbReference type="SMART" id="SM00220">
    <property type="entry name" value="S_TKc"/>
    <property type="match status" value="1"/>
</dbReference>
<gene>
    <name evidence="11" type="ordered locus">Asphe3_29890</name>
</gene>
<evidence type="ECO:0000256" key="3">
    <source>
        <dbReference type="ARBA" id="ARBA00022679"/>
    </source>
</evidence>
<keyword evidence="6 7" id="KW-0067">ATP-binding</keyword>
<dbReference type="KEGG" id="apn:Asphe3_29890"/>
<evidence type="ECO:0000256" key="4">
    <source>
        <dbReference type="ARBA" id="ARBA00022741"/>
    </source>
</evidence>
<dbReference type="EC" id="2.7.11.1" evidence="1"/>
<dbReference type="HOGENOM" id="CLU_000288_63_44_11"/>
<reference evidence="11 12" key="1">
    <citation type="journal article" date="2011" name="Stand. Genomic Sci.">
        <title>Complete genome sequence of Arthrobacter phenanthrenivorans type strain (Sphe3).</title>
        <authorList>
            <person name="Kallimanis A."/>
            <person name="Labutti K.M."/>
            <person name="Lapidus A."/>
            <person name="Clum A."/>
            <person name="Lykidis A."/>
            <person name="Mavromatis K."/>
            <person name="Pagani I."/>
            <person name="Liolios K."/>
            <person name="Ivanova N."/>
            <person name="Goodwin L."/>
            <person name="Pitluck S."/>
            <person name="Chen A."/>
            <person name="Palaniappan K."/>
            <person name="Markowitz V."/>
            <person name="Bristow J."/>
            <person name="Velentzas A.D."/>
            <person name="Perisynakis A."/>
            <person name="Ouzounis C.C."/>
            <person name="Kyrpides N.C."/>
            <person name="Koukkou A.I."/>
            <person name="Drainas C."/>
        </authorList>
    </citation>
    <scope>NUCLEOTIDE SEQUENCE [LARGE SCALE GENOMIC DNA]</scope>
    <source>
        <strain evidence="12">DSM 18606 / JCM 16027 / LMG 23796 / Sphe3</strain>
    </source>
</reference>
<dbReference type="Gene3D" id="3.30.200.20">
    <property type="entry name" value="Phosphorylase Kinase, domain 1"/>
    <property type="match status" value="1"/>
</dbReference>
<dbReference type="RefSeq" id="WP_013601992.1">
    <property type="nucleotide sequence ID" value="NC_015145.1"/>
</dbReference>
<feature type="region of interest" description="Disordered" evidence="8">
    <location>
        <begin position="305"/>
        <end position="325"/>
    </location>
</feature>
<evidence type="ECO:0000313" key="11">
    <source>
        <dbReference type="EMBL" id="ADX74100.1"/>
    </source>
</evidence>
<dbReference type="Pfam" id="PF00069">
    <property type="entry name" value="Pkinase"/>
    <property type="match status" value="1"/>
</dbReference>
<dbReference type="PROSITE" id="PS50011">
    <property type="entry name" value="PROTEIN_KINASE_DOM"/>
    <property type="match status" value="1"/>
</dbReference>
<dbReference type="AlphaFoldDB" id="F0MBV9"/>
<proteinExistence type="predicted"/>
<accession>F0MBV9</accession>
<keyword evidence="3" id="KW-0808">Transferase</keyword>
<feature type="transmembrane region" description="Helical" evidence="9">
    <location>
        <begin position="379"/>
        <end position="397"/>
    </location>
</feature>
<dbReference type="InterPro" id="IPR017441">
    <property type="entry name" value="Protein_kinase_ATP_BS"/>
</dbReference>
<keyword evidence="9" id="KW-0472">Membrane</keyword>
<evidence type="ECO:0000256" key="6">
    <source>
        <dbReference type="ARBA" id="ARBA00022840"/>
    </source>
</evidence>
<dbReference type="GO" id="GO:0004674">
    <property type="term" value="F:protein serine/threonine kinase activity"/>
    <property type="evidence" value="ECO:0007669"/>
    <property type="project" value="UniProtKB-KW"/>
</dbReference>
<keyword evidence="9" id="KW-0812">Transmembrane</keyword>
<dbReference type="PANTHER" id="PTHR43289">
    <property type="entry name" value="MITOGEN-ACTIVATED PROTEIN KINASE KINASE KINASE 20-RELATED"/>
    <property type="match status" value="1"/>
</dbReference>
<dbReference type="InterPro" id="IPR000719">
    <property type="entry name" value="Prot_kinase_dom"/>
</dbReference>
<dbReference type="CDD" id="cd14014">
    <property type="entry name" value="STKc_PknB_like"/>
    <property type="match status" value="1"/>
</dbReference>
<evidence type="ECO:0000256" key="5">
    <source>
        <dbReference type="ARBA" id="ARBA00022777"/>
    </source>
</evidence>
<dbReference type="STRING" id="930171.Asphe3_29890"/>
<dbReference type="eggNOG" id="COG0515">
    <property type="taxonomic scope" value="Bacteria"/>
</dbReference>
<evidence type="ECO:0000256" key="7">
    <source>
        <dbReference type="PROSITE-ProRule" id="PRU10141"/>
    </source>
</evidence>
<dbReference type="SUPFAM" id="SSF56112">
    <property type="entry name" value="Protein kinase-like (PK-like)"/>
    <property type="match status" value="1"/>
</dbReference>
<dbReference type="Proteomes" id="UP000008639">
    <property type="component" value="Chromosome"/>
</dbReference>
<dbReference type="Gene3D" id="1.10.510.10">
    <property type="entry name" value="Transferase(Phosphotransferase) domain 1"/>
    <property type="match status" value="1"/>
</dbReference>
<keyword evidence="5 11" id="KW-0418">Kinase</keyword>